<dbReference type="PROSITE" id="PS51257">
    <property type="entry name" value="PROKAR_LIPOPROTEIN"/>
    <property type="match status" value="1"/>
</dbReference>
<dbReference type="EMBL" id="CZAE01000003">
    <property type="protein sequence ID" value="CUO77485.1"/>
    <property type="molecule type" value="Genomic_DNA"/>
</dbReference>
<dbReference type="Pfam" id="PF16819">
    <property type="entry name" value="DUF5074"/>
    <property type="match status" value="1"/>
</dbReference>
<dbReference type="Proteomes" id="UP000095606">
    <property type="component" value="Unassembled WGS sequence"/>
</dbReference>
<dbReference type="SUPFAM" id="SSF69322">
    <property type="entry name" value="Tricorn protease domain 2"/>
    <property type="match status" value="1"/>
</dbReference>
<dbReference type="AlphaFoldDB" id="A0A174HXD3"/>
<evidence type="ECO:0000313" key="4">
    <source>
        <dbReference type="EMBL" id="VYT49009.1"/>
    </source>
</evidence>
<feature type="domain" description="Bacteroidetes PKD-like" evidence="1">
    <location>
        <begin position="45"/>
        <end position="98"/>
    </location>
</feature>
<reference evidence="3" key="3">
    <citation type="submission" date="2022-08" db="EMBL/GenBank/DDBJ databases">
        <title>Genome Sequencing of Bacteroides fragilis Group Isolates with Nanopore Technology.</title>
        <authorList>
            <person name="Tisza M.J."/>
            <person name="Smith D."/>
            <person name="Dekker J.P."/>
        </authorList>
    </citation>
    <scope>NUCLEOTIDE SEQUENCE</scope>
    <source>
        <strain evidence="3">BFG-527</strain>
    </source>
</reference>
<proteinExistence type="predicted"/>
<organism evidence="2 5">
    <name type="scientific">Bacteroides faecis</name>
    <dbReference type="NCBI Taxonomy" id="674529"/>
    <lineage>
        <taxon>Bacteria</taxon>
        <taxon>Pseudomonadati</taxon>
        <taxon>Bacteroidota</taxon>
        <taxon>Bacteroidia</taxon>
        <taxon>Bacteroidales</taxon>
        <taxon>Bacteroidaceae</taxon>
        <taxon>Bacteroides</taxon>
    </lineage>
</organism>
<name>A0A174HXD3_9BACE</name>
<dbReference type="EMBL" id="CP103141">
    <property type="protein sequence ID" value="UVQ74067.1"/>
    <property type="molecule type" value="Genomic_DNA"/>
</dbReference>
<evidence type="ECO:0000313" key="5">
    <source>
        <dbReference type="Proteomes" id="UP000095606"/>
    </source>
</evidence>
<evidence type="ECO:0000313" key="3">
    <source>
        <dbReference type="EMBL" id="UVQ74067.1"/>
    </source>
</evidence>
<gene>
    <name evidence="4" type="ORF">BFLFYP10_03870</name>
    <name evidence="2" type="ORF">ERS852461_01113</name>
    <name evidence="3" type="ORF">NXY30_24280</name>
</gene>
<dbReference type="GeneID" id="69591216"/>
<dbReference type="InterPro" id="IPR036179">
    <property type="entry name" value="Ig-like_dom_sf"/>
</dbReference>
<accession>A0A6N2X433</accession>
<evidence type="ECO:0000259" key="1">
    <source>
        <dbReference type="Pfam" id="PF16820"/>
    </source>
</evidence>
<dbReference type="SUPFAM" id="SSF48726">
    <property type="entry name" value="Immunoglobulin"/>
    <property type="match status" value="1"/>
</dbReference>
<dbReference type="InterPro" id="IPR041696">
    <property type="entry name" value="PKD_3"/>
</dbReference>
<sequence>MNKLYTTLLIACIAVGFTACNDDNCDDLHLGNLANYPNVLKGTFPTEDQVLELGETLEITPELLNPEDATYSWLLNGKEISTEQTFTYQVDNPCRADLTCVITNKYGKVEMNTSFRSNHDFSKGFFYLADGTFNFYDTEKKVTYKDCYSSLNAGKTLGMGSYDNANISNYNGKFYVLVKTSTSNKDQFFVVDAKTLYYENSAIVGANLNGLTILNDQYALVTGDGIHRIDLKSLSNIKIKDKYMFSIYNGLVFNGKVLSNETYKDDAPVQSYDVNELLAAKEGEEPTATPLDINQNQKTNFVLAKDGNAYTLEATSEGNYLVKINKDFTVEKTLLAFQPAKSSYSTPTIGMVASESENIIYIVSNDGAIYKYVIGENNSLSQPFIAVDKLKSSITATPQLNQQTGELYVVYNQKSKYTITVYNKDGSLNYSVDCGSSSPSHVLFNN</sequence>
<protein>
    <submittedName>
        <fullName evidence="3">DUF5074 domain-containing protein</fullName>
    </submittedName>
</protein>
<dbReference type="Pfam" id="PF16820">
    <property type="entry name" value="PKD_3"/>
    <property type="match status" value="1"/>
</dbReference>
<dbReference type="RefSeq" id="WP_055269022.1">
    <property type="nucleotide sequence ID" value="NZ_CACRSZ010000083.1"/>
</dbReference>
<keyword evidence="6" id="KW-1185">Reference proteome</keyword>
<dbReference type="Proteomes" id="UP001060104">
    <property type="component" value="Chromosome"/>
</dbReference>
<reference evidence="4" key="2">
    <citation type="submission" date="2019-11" db="EMBL/GenBank/DDBJ databases">
        <authorList>
            <person name="Feng L."/>
        </authorList>
    </citation>
    <scope>NUCLEOTIDE SEQUENCE</scope>
    <source>
        <strain evidence="4">BfaecisLFYP10</strain>
    </source>
</reference>
<dbReference type="EMBL" id="CACRSZ010000083">
    <property type="protein sequence ID" value="VYT49009.1"/>
    <property type="molecule type" value="Genomic_DNA"/>
</dbReference>
<evidence type="ECO:0000313" key="2">
    <source>
        <dbReference type="EMBL" id="CUO77485.1"/>
    </source>
</evidence>
<reference evidence="2 5" key="1">
    <citation type="submission" date="2015-09" db="EMBL/GenBank/DDBJ databases">
        <authorList>
            <consortium name="Pathogen Informatics"/>
        </authorList>
    </citation>
    <scope>NUCLEOTIDE SEQUENCE [LARGE SCALE GENOMIC DNA]</scope>
    <source>
        <strain evidence="2 5">2789STDY5834846</strain>
    </source>
</reference>
<accession>A0A174HXD3</accession>
<dbReference type="InterPro" id="IPR031815">
    <property type="entry name" value="DUF5074"/>
</dbReference>
<evidence type="ECO:0000313" key="6">
    <source>
        <dbReference type="Proteomes" id="UP001060104"/>
    </source>
</evidence>